<dbReference type="PANTHER" id="PTHR43792">
    <property type="entry name" value="GNAT FAMILY, PUTATIVE (AFU_ORTHOLOGUE AFUA_3G00765)-RELATED-RELATED"/>
    <property type="match status" value="1"/>
</dbReference>
<dbReference type="EMBL" id="PVTF01000027">
    <property type="protein sequence ID" value="PRY28655.1"/>
    <property type="molecule type" value="Genomic_DNA"/>
</dbReference>
<dbReference type="RefSeq" id="WP_106197010.1">
    <property type="nucleotide sequence ID" value="NZ_PVTF01000027.1"/>
</dbReference>
<proteinExistence type="predicted"/>
<comment type="caution">
    <text evidence="2">The sequence shown here is derived from an EMBL/GenBank/DDBJ whole genome shotgun (WGS) entry which is preliminary data.</text>
</comment>
<dbReference type="AlphaFoldDB" id="A0A2T0S5G5"/>
<organism evidence="2 3">
    <name type="scientific">Umezawaea tangerina</name>
    <dbReference type="NCBI Taxonomy" id="84725"/>
    <lineage>
        <taxon>Bacteria</taxon>
        <taxon>Bacillati</taxon>
        <taxon>Actinomycetota</taxon>
        <taxon>Actinomycetes</taxon>
        <taxon>Pseudonocardiales</taxon>
        <taxon>Pseudonocardiaceae</taxon>
        <taxon>Umezawaea</taxon>
    </lineage>
</organism>
<evidence type="ECO:0000259" key="1">
    <source>
        <dbReference type="PROSITE" id="PS51186"/>
    </source>
</evidence>
<dbReference type="Pfam" id="PF13302">
    <property type="entry name" value="Acetyltransf_3"/>
    <property type="match status" value="1"/>
</dbReference>
<feature type="domain" description="N-acetyltransferase" evidence="1">
    <location>
        <begin position="10"/>
        <end position="179"/>
    </location>
</feature>
<dbReference type="Gene3D" id="3.40.630.30">
    <property type="match status" value="1"/>
</dbReference>
<dbReference type="InterPro" id="IPR051531">
    <property type="entry name" value="N-acetyltransferase"/>
</dbReference>
<dbReference type="Proteomes" id="UP000239494">
    <property type="component" value="Unassembled WGS sequence"/>
</dbReference>
<name>A0A2T0S5G5_9PSEU</name>
<gene>
    <name evidence="2" type="ORF">CLV43_12711</name>
</gene>
<dbReference type="SUPFAM" id="SSF55729">
    <property type="entry name" value="Acyl-CoA N-acyltransferases (Nat)"/>
    <property type="match status" value="1"/>
</dbReference>
<sequence length="186" mass="21182">MTTFLETERLVLRRFTESDADHLVALDGDPDVMRYITGGVATPRAEIVEDHLPAYFAYYERFAGFGFWVAEDRAGTFLGWFHFRPQPHDPPGHVELGYRFAKAAWGLGYGTEGSKALIDKGFREFGVERVYAETMVVNTASRRVMEKAGLRQVRIFHQDWPYPIEGSEHGDVEYALTRQEWEAAGG</sequence>
<evidence type="ECO:0000313" key="2">
    <source>
        <dbReference type="EMBL" id="PRY28655.1"/>
    </source>
</evidence>
<dbReference type="GO" id="GO:0016747">
    <property type="term" value="F:acyltransferase activity, transferring groups other than amino-acyl groups"/>
    <property type="evidence" value="ECO:0007669"/>
    <property type="project" value="InterPro"/>
</dbReference>
<evidence type="ECO:0000313" key="3">
    <source>
        <dbReference type="Proteomes" id="UP000239494"/>
    </source>
</evidence>
<keyword evidence="2" id="KW-0808">Transferase</keyword>
<dbReference type="OrthoDB" id="3533156at2"/>
<dbReference type="PANTHER" id="PTHR43792:SF1">
    <property type="entry name" value="N-ACETYLTRANSFERASE DOMAIN-CONTAINING PROTEIN"/>
    <property type="match status" value="1"/>
</dbReference>
<dbReference type="InterPro" id="IPR000182">
    <property type="entry name" value="GNAT_dom"/>
</dbReference>
<dbReference type="InterPro" id="IPR016181">
    <property type="entry name" value="Acyl_CoA_acyltransferase"/>
</dbReference>
<reference evidence="2 3" key="1">
    <citation type="submission" date="2018-03" db="EMBL/GenBank/DDBJ databases">
        <title>Genomic Encyclopedia of Archaeal and Bacterial Type Strains, Phase II (KMG-II): from individual species to whole genera.</title>
        <authorList>
            <person name="Goeker M."/>
        </authorList>
    </citation>
    <scope>NUCLEOTIDE SEQUENCE [LARGE SCALE GENOMIC DNA]</scope>
    <source>
        <strain evidence="2 3">DSM 44720</strain>
    </source>
</reference>
<protein>
    <submittedName>
        <fullName evidence="2">RimJ/RimL family protein N-acetyltransferase</fullName>
    </submittedName>
</protein>
<accession>A0A2T0S5G5</accession>
<dbReference type="PROSITE" id="PS51186">
    <property type="entry name" value="GNAT"/>
    <property type="match status" value="1"/>
</dbReference>
<keyword evidence="3" id="KW-1185">Reference proteome</keyword>